<dbReference type="EMBL" id="VFRP01000022">
    <property type="protein sequence ID" value="TPE48414.1"/>
    <property type="molecule type" value="Genomic_DNA"/>
</dbReference>
<evidence type="ECO:0000256" key="1">
    <source>
        <dbReference type="SAM" id="MobiDB-lite"/>
    </source>
</evidence>
<feature type="chain" id="PRO_5021296679" evidence="2">
    <location>
        <begin position="31"/>
        <end position="709"/>
    </location>
</feature>
<comment type="caution">
    <text evidence="3">The sequence shown here is derived from an EMBL/GenBank/DDBJ whole genome shotgun (WGS) entry which is preliminary data.</text>
</comment>
<keyword evidence="4" id="KW-1185">Reference proteome</keyword>
<evidence type="ECO:0000313" key="4">
    <source>
        <dbReference type="Proteomes" id="UP000319255"/>
    </source>
</evidence>
<accession>A0A501WJZ0</accession>
<dbReference type="Proteomes" id="UP000319255">
    <property type="component" value="Unassembled WGS sequence"/>
</dbReference>
<keyword evidence="2" id="KW-0732">Signal</keyword>
<name>A0A501WJZ0_9RHOB</name>
<feature type="region of interest" description="Disordered" evidence="1">
    <location>
        <begin position="31"/>
        <end position="57"/>
    </location>
</feature>
<feature type="compositionally biased region" description="Low complexity" evidence="1">
    <location>
        <begin position="31"/>
        <end position="47"/>
    </location>
</feature>
<proteinExistence type="predicted"/>
<dbReference type="AlphaFoldDB" id="A0A501WJZ0"/>
<dbReference type="RefSeq" id="WP_140455480.1">
    <property type="nucleotide sequence ID" value="NZ_VFRP01000022.1"/>
</dbReference>
<gene>
    <name evidence="3" type="ORF">FJM51_17780</name>
</gene>
<reference evidence="3 4" key="1">
    <citation type="submission" date="2019-06" db="EMBL/GenBank/DDBJ databases">
        <title>A novel bacterium of genus Amaricoccus, isolated from marine sediment.</title>
        <authorList>
            <person name="Huang H."/>
            <person name="Mo K."/>
            <person name="Hu Y."/>
        </authorList>
    </citation>
    <scope>NUCLEOTIDE SEQUENCE [LARGE SCALE GENOMIC DNA]</scope>
    <source>
        <strain evidence="3 4">HB172011</strain>
    </source>
</reference>
<evidence type="ECO:0000256" key="2">
    <source>
        <dbReference type="SAM" id="SignalP"/>
    </source>
</evidence>
<dbReference type="OrthoDB" id="175605at2"/>
<feature type="signal peptide" evidence="2">
    <location>
        <begin position="1"/>
        <end position="30"/>
    </location>
</feature>
<sequence length="709" mass="75393">MSIPRPRRPRPSPLLPALLLLLLAGTGARAADPAPLARPASEAAALTAPPPPDPEAAAAGRTAAVAEAEREADLFAMPAIAEQTRAASARIQAGDLDGAAAILDRLARDHPRIGLLEANRATLLALRGDTGGAVRALEAAAAAGYDGIAALAADPIFAAVVRDPRIAALAAAGVAAPPPGAEAETLLPRAERPRPRPPLRLAPVTDGMAPVSGANTVWDPDAERLRAGFAFPARAEDPVVPDRKTAETDILREHYRRGRAAGNLGDLYDNRDRGHSEPPAANHPQLARVTYPPAARAADLDYGLAEQILFNAPALGNSSTAITGGALWRSLPRAATTRTDGTGPLRLWQNASANALYVYPSHKDYGPEQGDLFPANTPYLLVSHGAAGSDQPFLEAVAMIYAAYRPETKARLVQEGLIVPMTQMVFRRSLRSVLSRDDYMSAAAHPAAYEPYDINLARMVSLANSIRPSDIPPQVRIAVTAEDLGTEGLDFFGTGLSEQLFDTPAAVARIWRSRAHTRTITLSAAETADPNGRALSFAWRLLAGDPEKVRISPSEDGRSATIELDWQEPFPISKDNPVTSHRVDIGVFANNGVHDSAPAILSVYFPPDEARVYETGPDGTARIASIDHHGHPEAPADPLLLPRADWRDDYLYAEDGAPLGWIRSWRTGAREAFDAAGRRQAAAGPETVAYPLRQEEDGTLTVTETPGAP</sequence>
<organism evidence="3 4">
    <name type="scientific">Amaricoccus solimangrovi</name>
    <dbReference type="NCBI Taxonomy" id="2589815"/>
    <lineage>
        <taxon>Bacteria</taxon>
        <taxon>Pseudomonadati</taxon>
        <taxon>Pseudomonadota</taxon>
        <taxon>Alphaproteobacteria</taxon>
        <taxon>Rhodobacterales</taxon>
        <taxon>Paracoccaceae</taxon>
        <taxon>Amaricoccus</taxon>
    </lineage>
</organism>
<protein>
    <submittedName>
        <fullName evidence="3">Uncharacterized protein</fullName>
    </submittedName>
</protein>
<feature type="region of interest" description="Disordered" evidence="1">
    <location>
        <begin position="185"/>
        <end position="206"/>
    </location>
</feature>
<evidence type="ECO:0000313" key="3">
    <source>
        <dbReference type="EMBL" id="TPE48414.1"/>
    </source>
</evidence>